<dbReference type="SUPFAM" id="SSF90257">
    <property type="entry name" value="Myosin rod fragments"/>
    <property type="match status" value="1"/>
</dbReference>
<feature type="coiled-coil region" evidence="1">
    <location>
        <begin position="279"/>
        <end position="306"/>
    </location>
</feature>
<dbReference type="Gene3D" id="1.20.5.340">
    <property type="match status" value="1"/>
</dbReference>
<accession>A0A4P6DI07</accession>
<dbReference type="AlphaFoldDB" id="A0A4P6DI07"/>
<evidence type="ECO:0000313" key="2">
    <source>
        <dbReference type="EMBL" id="MOY46541.1"/>
    </source>
</evidence>
<evidence type="ECO:0000256" key="1">
    <source>
        <dbReference type="SAM" id="Coils"/>
    </source>
</evidence>
<keyword evidence="1" id="KW-0175">Coiled coil</keyword>
<feature type="coiled-coil region" evidence="1">
    <location>
        <begin position="79"/>
        <end position="190"/>
    </location>
</feature>
<dbReference type="VEuPathDB" id="VectorBase:RPRC013816"/>
<dbReference type="EMBL" id="GHKJ01001511">
    <property type="protein sequence ID" value="MOY46541.1"/>
    <property type="molecule type" value="Transcribed_RNA"/>
</dbReference>
<protein>
    <submittedName>
        <fullName evidence="2">Putative golgin subfamily protein</fullName>
    </submittedName>
</protein>
<reference evidence="2" key="1">
    <citation type="submission" date="2019-04" db="EMBL/GenBank/DDBJ databases">
        <title>Analysis of the testis transcriptome of the Chagas disease vector Rhodnius prolixus.</title>
        <authorList>
            <person name="Cesar J."/>
            <person name="Ribeiro J.M."/>
            <person name="Pereira M.H."/>
            <person name="Araujo R.N."/>
            <person name="Gontijo N.F."/>
            <person name="Pessoa G."/>
            <person name="Sant'Anna M.V."/>
            <person name="Sorgine M.H."/>
            <person name="Majerowicz D."/>
            <person name="Carvalho A.B."/>
            <person name="Braz G."/>
            <person name="Mesquita R."/>
            <person name="Lagerblad P.O."/>
            <person name="Koerich L.B."/>
        </authorList>
    </citation>
    <scope>NUCLEOTIDE SEQUENCE</scope>
</reference>
<proteinExistence type="predicted"/>
<organism evidence="2">
    <name type="scientific">Rhodnius prolixus</name>
    <name type="common">Triatomid bug</name>
    <dbReference type="NCBI Taxonomy" id="13249"/>
    <lineage>
        <taxon>Eukaryota</taxon>
        <taxon>Metazoa</taxon>
        <taxon>Ecdysozoa</taxon>
        <taxon>Arthropoda</taxon>
        <taxon>Hexapoda</taxon>
        <taxon>Insecta</taxon>
        <taxon>Pterygota</taxon>
        <taxon>Neoptera</taxon>
        <taxon>Paraneoptera</taxon>
        <taxon>Hemiptera</taxon>
        <taxon>Heteroptera</taxon>
        <taxon>Panheteroptera</taxon>
        <taxon>Cimicomorpha</taxon>
        <taxon>Reduviidae</taxon>
        <taxon>Triatominae</taxon>
        <taxon>Rhodnius</taxon>
    </lineage>
</organism>
<sequence>MLNEHEIHSRDQSLTIDNYFSTLNDVCKILNDLSNKVSELFVFLKNPNSNGSNSHSSAHLSVDWIIEKSDDISNVFTRVNSAILELEEIKAHVDSLRKENEVVFVENNSLRMKIDENKQCIKSLELELDELNKKYNDENVQRIELEEKYQVLSKEKDKIEDEIQQLETKCQKLLSDKVSLEKKVAEHNELYSNQMETILSQVNCWRNSQVFRLNDVEHTPTNNVNLIENPQNCDFLHVATSTPYPFNMYDLLGADENNKDTFQGDYYSHIALLKWMEKCQLLEQENSQLFIEVESLKSQVSELENSTHVAKMNYLF</sequence>
<name>A0A4P6DI07_RHOPR</name>